<reference evidence="7" key="1">
    <citation type="submission" date="2023-05" db="EMBL/GenBank/DDBJ databases">
        <title>Nepenthes gracilis genome sequencing.</title>
        <authorList>
            <person name="Fukushima K."/>
        </authorList>
    </citation>
    <scope>NUCLEOTIDE SEQUENCE</scope>
    <source>
        <strain evidence="7">SING2019-196</strain>
    </source>
</reference>
<name>A0AAD3Y8A7_NEPGR</name>
<protein>
    <recommendedName>
        <fullName evidence="6">S-protein homolog</fullName>
    </recommendedName>
</protein>
<evidence type="ECO:0000313" key="8">
    <source>
        <dbReference type="Proteomes" id="UP001279734"/>
    </source>
</evidence>
<dbReference type="AlphaFoldDB" id="A0AAD3Y8A7"/>
<comment type="caution">
    <text evidence="7">The sequence shown here is derived from an EMBL/GenBank/DDBJ whole genome shotgun (WGS) entry which is preliminary data.</text>
</comment>
<sequence>MGTRLYFYLSFFFLSFFCFDLQPTLAKFPTYNVIIINALPDEALLDLRCRSKDDDLGHHTLAFRQSYSWRFRVNFLGSTLFYCSFNWIHGHLTFDAFDNRNPKLRGACGFGDERVCLWTSSGDSVYLKDHGTGTIVLKNNWEH</sequence>
<evidence type="ECO:0000256" key="2">
    <source>
        <dbReference type="ARBA" id="ARBA00005581"/>
    </source>
</evidence>
<dbReference type="GO" id="GO:0060320">
    <property type="term" value="P:rejection of self pollen"/>
    <property type="evidence" value="ECO:0007669"/>
    <property type="project" value="UniProtKB-KW"/>
</dbReference>
<comment type="subcellular location">
    <subcellularLocation>
        <location evidence="1 6">Secreted</location>
    </subcellularLocation>
</comment>
<comment type="similarity">
    <text evidence="2 6">Belongs to the plant self-incompatibility (S1) protein family.</text>
</comment>
<evidence type="ECO:0000256" key="6">
    <source>
        <dbReference type="RuleBase" id="RU367044"/>
    </source>
</evidence>
<gene>
    <name evidence="7" type="ORF">Nepgr_033328</name>
</gene>
<organism evidence="7 8">
    <name type="scientific">Nepenthes gracilis</name>
    <name type="common">Slender pitcher plant</name>
    <dbReference type="NCBI Taxonomy" id="150966"/>
    <lineage>
        <taxon>Eukaryota</taxon>
        <taxon>Viridiplantae</taxon>
        <taxon>Streptophyta</taxon>
        <taxon>Embryophyta</taxon>
        <taxon>Tracheophyta</taxon>
        <taxon>Spermatophyta</taxon>
        <taxon>Magnoliopsida</taxon>
        <taxon>eudicotyledons</taxon>
        <taxon>Gunneridae</taxon>
        <taxon>Pentapetalae</taxon>
        <taxon>Caryophyllales</taxon>
        <taxon>Nepenthaceae</taxon>
        <taxon>Nepenthes</taxon>
    </lineage>
</organism>
<evidence type="ECO:0000256" key="1">
    <source>
        <dbReference type="ARBA" id="ARBA00004613"/>
    </source>
</evidence>
<evidence type="ECO:0000256" key="3">
    <source>
        <dbReference type="ARBA" id="ARBA00022471"/>
    </source>
</evidence>
<keyword evidence="3 6" id="KW-0713">Self-incompatibility</keyword>
<proteinExistence type="inferred from homology"/>
<dbReference type="Proteomes" id="UP001279734">
    <property type="component" value="Unassembled WGS sequence"/>
</dbReference>
<evidence type="ECO:0000256" key="4">
    <source>
        <dbReference type="ARBA" id="ARBA00022525"/>
    </source>
</evidence>
<evidence type="ECO:0000313" key="7">
    <source>
        <dbReference type="EMBL" id="GMH31485.1"/>
    </source>
</evidence>
<keyword evidence="4 6" id="KW-0964">Secreted</keyword>
<dbReference type="PANTHER" id="PTHR31232:SF155">
    <property type="entry name" value="PLANT SELF-INCOMPATIBILITY PROTEIN S1 FAMILY"/>
    <property type="match status" value="1"/>
</dbReference>
<feature type="chain" id="PRO_5041781574" description="S-protein homolog" evidence="6">
    <location>
        <begin position="27"/>
        <end position="143"/>
    </location>
</feature>
<keyword evidence="8" id="KW-1185">Reference proteome</keyword>
<dbReference type="EMBL" id="BSYO01000040">
    <property type="protein sequence ID" value="GMH31485.1"/>
    <property type="molecule type" value="Genomic_DNA"/>
</dbReference>
<dbReference type="GO" id="GO:0005576">
    <property type="term" value="C:extracellular region"/>
    <property type="evidence" value="ECO:0007669"/>
    <property type="project" value="UniProtKB-SubCell"/>
</dbReference>
<accession>A0AAD3Y8A7</accession>
<evidence type="ECO:0000256" key="5">
    <source>
        <dbReference type="ARBA" id="ARBA00022729"/>
    </source>
</evidence>
<dbReference type="Pfam" id="PF05938">
    <property type="entry name" value="Self-incomp_S1"/>
    <property type="match status" value="1"/>
</dbReference>
<feature type="signal peptide" evidence="6">
    <location>
        <begin position="1"/>
        <end position="26"/>
    </location>
</feature>
<dbReference type="InterPro" id="IPR010264">
    <property type="entry name" value="Self-incomp_S1"/>
</dbReference>
<keyword evidence="5 6" id="KW-0732">Signal</keyword>
<dbReference type="PANTHER" id="PTHR31232">
    <property type="match status" value="1"/>
</dbReference>